<accession>A0ABY9LIX7</accession>
<gene>
    <name evidence="2" type="ORF">N1496_00825</name>
</gene>
<dbReference type="SUPFAM" id="SSF53807">
    <property type="entry name" value="Helical backbone' metal receptor"/>
    <property type="match status" value="1"/>
</dbReference>
<dbReference type="EMBL" id="CP110509">
    <property type="protein sequence ID" value="WMB28779.1"/>
    <property type="molecule type" value="Genomic_DNA"/>
</dbReference>
<reference evidence="3" key="1">
    <citation type="submission" date="2022-10" db="EMBL/GenBank/DDBJ databases">
        <title>Streptococcus didelphis as causative of fatal infections in opossums (Didelphis albiventris).</title>
        <authorList>
            <person name="Breyer G.M."/>
            <person name="Da Silva M.E.R.J."/>
            <person name="Siqueira F.M."/>
        </authorList>
    </citation>
    <scope>NUCLEOTIDE SEQUENCE [LARGE SCALE GENOMIC DNA]</scope>
    <source>
        <strain evidence="3">LBVP101/21</strain>
    </source>
</reference>
<dbReference type="PROSITE" id="PS50983">
    <property type="entry name" value="FE_B12_PBP"/>
    <property type="match status" value="1"/>
</dbReference>
<dbReference type="InterPro" id="IPR002491">
    <property type="entry name" value="ABC_transptr_periplasmic_BD"/>
</dbReference>
<evidence type="ECO:0000313" key="3">
    <source>
        <dbReference type="Proteomes" id="UP001238096"/>
    </source>
</evidence>
<keyword evidence="3" id="KW-1185">Reference proteome</keyword>
<protein>
    <recommendedName>
        <fullName evidence="1">Fe/B12 periplasmic-binding domain-containing protein</fullName>
    </recommendedName>
</protein>
<feature type="domain" description="Fe/B12 periplasmic-binding" evidence="1">
    <location>
        <begin position="1"/>
        <end position="77"/>
    </location>
</feature>
<evidence type="ECO:0000313" key="2">
    <source>
        <dbReference type="EMBL" id="WMB28779.1"/>
    </source>
</evidence>
<dbReference type="Gene3D" id="3.40.50.1980">
    <property type="entry name" value="Nitrogenase molybdenum iron protein domain"/>
    <property type="match status" value="1"/>
</dbReference>
<organism evidence="2 3">
    <name type="scientific">Streptococcus didelphis</name>
    <dbReference type="NCBI Taxonomy" id="102886"/>
    <lineage>
        <taxon>Bacteria</taxon>
        <taxon>Bacillati</taxon>
        <taxon>Bacillota</taxon>
        <taxon>Bacilli</taxon>
        <taxon>Lactobacillales</taxon>
        <taxon>Streptococcaceae</taxon>
        <taxon>Streptococcus</taxon>
    </lineage>
</organism>
<proteinExistence type="predicted"/>
<evidence type="ECO:0000259" key="1">
    <source>
        <dbReference type="PROSITE" id="PS50983"/>
    </source>
</evidence>
<name>A0ABY9LIX7_9STRE</name>
<dbReference type="Proteomes" id="UP001238096">
    <property type="component" value="Chromosome"/>
</dbReference>
<sequence length="77" mass="8841">MVAVPKAQNGLKMFDKKTQKIYEKSSYRDAGSLFEPNFEVVAELQPDLIMIGGRTATVQNIEQLKKQPQKQLYFILH</sequence>